<dbReference type="PROSITE" id="PS00211">
    <property type="entry name" value="ABC_TRANSPORTER_1"/>
    <property type="match status" value="1"/>
</dbReference>
<reference evidence="13" key="1">
    <citation type="submission" date="2015-07" db="EMBL/GenBank/DDBJ databases">
        <title>Draft Genome Sequence of Oceanobacillus picturae Heshi-B3 that Was Isolated from Fermented Rice Bran with Aging Salted Mackerel, Which Was Named Heshiko as Traditional Fermented Seafood in Japan.</title>
        <authorList>
            <person name="Akuzawa S."/>
            <person name="Nakagawa J."/>
            <person name="Kanekatsu T."/>
            <person name="Kanesaki Y."/>
            <person name="Suzuki T."/>
        </authorList>
    </citation>
    <scope>NUCLEOTIDE SEQUENCE [LARGE SCALE GENOMIC DNA]</scope>
    <source>
        <strain evidence="13">Heshi-B3</strain>
    </source>
</reference>
<dbReference type="SUPFAM" id="SSF90123">
    <property type="entry name" value="ABC transporter transmembrane region"/>
    <property type="match status" value="1"/>
</dbReference>
<keyword evidence="6 12" id="KW-0067">ATP-binding</keyword>
<dbReference type="Proteomes" id="UP000052946">
    <property type="component" value="Unassembled WGS sequence"/>
</dbReference>
<dbReference type="InterPro" id="IPR017871">
    <property type="entry name" value="ABC_transporter-like_CS"/>
</dbReference>
<dbReference type="PROSITE" id="PS50929">
    <property type="entry name" value="ABC_TM1F"/>
    <property type="match status" value="1"/>
</dbReference>
<dbReference type="Pfam" id="PF00005">
    <property type="entry name" value="ABC_tran"/>
    <property type="match status" value="1"/>
</dbReference>
<dbReference type="EMBL" id="BBXV01000004">
    <property type="protein sequence ID" value="GAQ16330.1"/>
    <property type="molecule type" value="Genomic_DNA"/>
</dbReference>
<evidence type="ECO:0000313" key="13">
    <source>
        <dbReference type="Proteomes" id="UP000052946"/>
    </source>
</evidence>
<feature type="transmembrane region" description="Helical" evidence="9">
    <location>
        <begin position="240"/>
        <end position="258"/>
    </location>
</feature>
<reference evidence="12 13" key="2">
    <citation type="journal article" date="2016" name="Genome Announc.">
        <title>Draft Genome Sequence of Oceanobacillus picturae Heshi-B3, Isolated from Fermented Rice Bran in a Traditional Japanese Seafood Dish.</title>
        <authorList>
            <person name="Akuzawa S."/>
            <person name="Nagaoka J."/>
            <person name="Kanekatsu M."/>
            <person name="Kanesaki Y."/>
            <person name="Suzuki T."/>
        </authorList>
    </citation>
    <scope>NUCLEOTIDE SEQUENCE [LARGE SCALE GENOMIC DNA]</scope>
    <source>
        <strain evidence="12 13">Heshi-B3</strain>
    </source>
</reference>
<keyword evidence="8 9" id="KW-0472">Membrane</keyword>
<evidence type="ECO:0000256" key="1">
    <source>
        <dbReference type="ARBA" id="ARBA00004651"/>
    </source>
</evidence>
<keyword evidence="2" id="KW-0813">Transport</keyword>
<evidence type="ECO:0000256" key="5">
    <source>
        <dbReference type="ARBA" id="ARBA00022741"/>
    </source>
</evidence>
<dbReference type="FunFam" id="3.40.50.300:FF:000221">
    <property type="entry name" value="Multidrug ABC transporter ATP-binding protein"/>
    <property type="match status" value="1"/>
</dbReference>
<evidence type="ECO:0000259" key="10">
    <source>
        <dbReference type="PROSITE" id="PS50893"/>
    </source>
</evidence>
<evidence type="ECO:0000256" key="3">
    <source>
        <dbReference type="ARBA" id="ARBA00022475"/>
    </source>
</evidence>
<gene>
    <name evidence="12" type="ORF">OPHB3_0247</name>
</gene>
<dbReference type="Pfam" id="PF00664">
    <property type="entry name" value="ABC_membrane"/>
    <property type="match status" value="1"/>
</dbReference>
<dbReference type="SUPFAM" id="SSF52540">
    <property type="entry name" value="P-loop containing nucleoside triphosphate hydrolases"/>
    <property type="match status" value="1"/>
</dbReference>
<keyword evidence="5" id="KW-0547">Nucleotide-binding</keyword>
<dbReference type="InterPro" id="IPR011527">
    <property type="entry name" value="ABC1_TM_dom"/>
</dbReference>
<dbReference type="PANTHER" id="PTHR43394:SF1">
    <property type="entry name" value="ATP-BINDING CASSETTE SUB-FAMILY B MEMBER 10, MITOCHONDRIAL"/>
    <property type="match status" value="1"/>
</dbReference>
<dbReference type="GO" id="GO:0015421">
    <property type="term" value="F:ABC-type oligopeptide transporter activity"/>
    <property type="evidence" value="ECO:0007669"/>
    <property type="project" value="TreeGrafter"/>
</dbReference>
<comment type="subcellular location">
    <subcellularLocation>
        <location evidence="1">Cell membrane</location>
        <topology evidence="1">Multi-pass membrane protein</topology>
    </subcellularLocation>
</comment>
<feature type="transmembrane region" description="Helical" evidence="9">
    <location>
        <begin position="52"/>
        <end position="76"/>
    </location>
</feature>
<dbReference type="CDD" id="cd18548">
    <property type="entry name" value="ABC_6TM_Tm287_like"/>
    <property type="match status" value="1"/>
</dbReference>
<feature type="transmembrane region" description="Helical" evidence="9">
    <location>
        <begin position="130"/>
        <end position="151"/>
    </location>
</feature>
<name>A0A0U9H193_9BACI</name>
<organism evidence="12 13">
    <name type="scientific">Oceanobacillus picturae</name>
    <dbReference type="NCBI Taxonomy" id="171693"/>
    <lineage>
        <taxon>Bacteria</taxon>
        <taxon>Bacillati</taxon>
        <taxon>Bacillota</taxon>
        <taxon>Bacilli</taxon>
        <taxon>Bacillales</taxon>
        <taxon>Bacillaceae</taxon>
        <taxon>Oceanobacillus</taxon>
    </lineage>
</organism>
<evidence type="ECO:0000256" key="2">
    <source>
        <dbReference type="ARBA" id="ARBA00022448"/>
    </source>
</evidence>
<dbReference type="PANTHER" id="PTHR43394">
    <property type="entry name" value="ATP-DEPENDENT PERMEASE MDL1, MITOCHONDRIAL"/>
    <property type="match status" value="1"/>
</dbReference>
<feature type="transmembrane region" description="Helical" evidence="9">
    <location>
        <begin position="157"/>
        <end position="177"/>
    </location>
</feature>
<dbReference type="PROSITE" id="PS50893">
    <property type="entry name" value="ABC_TRANSPORTER_2"/>
    <property type="match status" value="1"/>
</dbReference>
<keyword evidence="7 9" id="KW-1133">Transmembrane helix</keyword>
<sequence>MRTVFSFIKPYKLAAVAALLLMLVELAAELLLPLFLGKMINDGVVNQDIDNIVMWGSIMIGLSLIGFVSGIINSFYSSHVSWGFAHDIRERLFAKIQEFSFANLNKYPTSGLVTRFTNDVRQVQNTVFMILRIISKAPLIVIGGVTLAFIVDAKLSLVFLVTVPLLIGFILWILKIASGLFDKVQKSVDKVNRVMQENLAGMRLIKAFFRRKHEEERFTTANKELADRTRFTFRFVESSMPVLLFVMNLSLIFIIWFGNAQAIAGDTSVGNVVAIVNYALRVSMAISMFTFIIMAFSRMKASAERLSEVLNLEVDLKDSDTVNHGVHVSKGSVAFQDVSFAYPETEETVVKQMTFEVAAGEKLAVIGSTGSGKTSLFQLIPRLYDPTGGTVLVDDKQLTDYSLDELRGSIGYVPQSPLLFTGSVKDNIAWGKDQATNEEIVQAAKDAQIHDTIIGLDDQYETRVGQKGVNLSGGQKQRISIARALIRKPKILMLDDSTSALDLATESRLLDAIDTYQCTMLIITQKISTAMRADRILLMDEGKLLATGTHKELLATSELYQKIVESQFGKEYAYAK</sequence>
<dbReference type="InterPro" id="IPR003439">
    <property type="entry name" value="ABC_transporter-like_ATP-bd"/>
</dbReference>
<evidence type="ECO:0000259" key="11">
    <source>
        <dbReference type="PROSITE" id="PS50929"/>
    </source>
</evidence>
<dbReference type="InterPro" id="IPR039421">
    <property type="entry name" value="Type_1_exporter"/>
</dbReference>
<dbReference type="GO" id="GO:0005524">
    <property type="term" value="F:ATP binding"/>
    <property type="evidence" value="ECO:0007669"/>
    <property type="project" value="UniProtKB-KW"/>
</dbReference>
<evidence type="ECO:0000256" key="7">
    <source>
        <dbReference type="ARBA" id="ARBA00022989"/>
    </source>
</evidence>
<proteinExistence type="predicted"/>
<dbReference type="Gene3D" id="3.40.50.300">
    <property type="entry name" value="P-loop containing nucleotide triphosphate hydrolases"/>
    <property type="match status" value="1"/>
</dbReference>
<evidence type="ECO:0000256" key="8">
    <source>
        <dbReference type="ARBA" id="ARBA00023136"/>
    </source>
</evidence>
<protein>
    <submittedName>
        <fullName evidence="12">Multidrug export ATP-binding/permease protein</fullName>
    </submittedName>
</protein>
<keyword evidence="4 9" id="KW-0812">Transmembrane</keyword>
<accession>A0A0U9H193</accession>
<dbReference type="GO" id="GO:0005886">
    <property type="term" value="C:plasma membrane"/>
    <property type="evidence" value="ECO:0007669"/>
    <property type="project" value="UniProtKB-SubCell"/>
</dbReference>
<comment type="caution">
    <text evidence="12">The sequence shown here is derived from an EMBL/GenBank/DDBJ whole genome shotgun (WGS) entry which is preliminary data.</text>
</comment>
<dbReference type="InterPro" id="IPR036640">
    <property type="entry name" value="ABC1_TM_sf"/>
</dbReference>
<dbReference type="SMART" id="SM00382">
    <property type="entry name" value="AAA"/>
    <property type="match status" value="1"/>
</dbReference>
<keyword evidence="3" id="KW-1003">Cell membrane</keyword>
<evidence type="ECO:0000256" key="6">
    <source>
        <dbReference type="ARBA" id="ARBA00022840"/>
    </source>
</evidence>
<feature type="transmembrane region" description="Helical" evidence="9">
    <location>
        <begin position="278"/>
        <end position="296"/>
    </location>
</feature>
<dbReference type="OrthoDB" id="9770415at2"/>
<evidence type="ECO:0000256" key="9">
    <source>
        <dbReference type="SAM" id="Phobius"/>
    </source>
</evidence>
<dbReference type="GO" id="GO:0016887">
    <property type="term" value="F:ATP hydrolysis activity"/>
    <property type="evidence" value="ECO:0007669"/>
    <property type="project" value="InterPro"/>
</dbReference>
<dbReference type="Gene3D" id="1.20.1560.10">
    <property type="entry name" value="ABC transporter type 1, transmembrane domain"/>
    <property type="match status" value="1"/>
</dbReference>
<dbReference type="AlphaFoldDB" id="A0A0U9H193"/>
<dbReference type="RefSeq" id="WP_058949149.1">
    <property type="nucleotide sequence ID" value="NZ_BBXV01000004.1"/>
</dbReference>
<feature type="domain" description="ABC transmembrane type-1" evidence="11">
    <location>
        <begin position="16"/>
        <end position="298"/>
    </location>
</feature>
<dbReference type="InterPro" id="IPR003593">
    <property type="entry name" value="AAA+_ATPase"/>
</dbReference>
<evidence type="ECO:0000313" key="12">
    <source>
        <dbReference type="EMBL" id="GAQ16330.1"/>
    </source>
</evidence>
<evidence type="ECO:0000256" key="4">
    <source>
        <dbReference type="ARBA" id="ARBA00022692"/>
    </source>
</evidence>
<feature type="domain" description="ABC transporter" evidence="10">
    <location>
        <begin position="333"/>
        <end position="566"/>
    </location>
</feature>
<dbReference type="InterPro" id="IPR027417">
    <property type="entry name" value="P-loop_NTPase"/>
</dbReference>